<feature type="domain" description="SnoaL-like" evidence="2">
    <location>
        <begin position="76"/>
        <end position="172"/>
    </location>
</feature>
<dbReference type="InterPro" id="IPR037401">
    <property type="entry name" value="SnoaL-like"/>
</dbReference>
<dbReference type="OMA" id="MALIHHH"/>
<dbReference type="InterPro" id="IPR032710">
    <property type="entry name" value="NTF2-like_dom_sf"/>
</dbReference>
<evidence type="ECO:0000259" key="2">
    <source>
        <dbReference type="Pfam" id="PF12680"/>
    </source>
</evidence>
<name>A0A0E0IH38_ORYNI</name>
<dbReference type="Pfam" id="PF12680">
    <property type="entry name" value="SnoaL_2"/>
    <property type="match status" value="1"/>
</dbReference>
<evidence type="ECO:0000313" key="4">
    <source>
        <dbReference type="Proteomes" id="UP000006591"/>
    </source>
</evidence>
<reference evidence="3" key="2">
    <citation type="submission" date="2018-04" db="EMBL/GenBank/DDBJ databases">
        <title>OnivRS2 (Oryza nivara Reference Sequence Version 2).</title>
        <authorList>
            <person name="Zhang J."/>
            <person name="Kudrna D."/>
            <person name="Lee S."/>
            <person name="Talag J."/>
            <person name="Rajasekar S."/>
            <person name="Welchert J."/>
            <person name="Hsing Y.-I."/>
            <person name="Wing R.A."/>
        </authorList>
    </citation>
    <scope>NUCLEOTIDE SEQUENCE [LARGE SCALE GENOMIC DNA]</scope>
    <source>
        <strain evidence="3">SL10</strain>
    </source>
</reference>
<feature type="region of interest" description="Disordered" evidence="1">
    <location>
        <begin position="11"/>
        <end position="42"/>
    </location>
</feature>
<reference evidence="3" key="1">
    <citation type="submission" date="2015-04" db="UniProtKB">
        <authorList>
            <consortium name="EnsemblPlants"/>
        </authorList>
    </citation>
    <scope>IDENTIFICATION</scope>
    <source>
        <strain evidence="3">SL10</strain>
    </source>
</reference>
<dbReference type="Gene3D" id="3.10.450.50">
    <property type="match status" value="1"/>
</dbReference>
<sequence length="332" mass="36369">MALIHHHLAVPVAPAPPPRGHGPATAARRLTRHRPRCRSGAAAGARGRTMMAVIASSMVEPASGEETAARSAADVVRAFYDGVNRRDLAAVEPLIAEGCVYEDLVFPNAFVGRAEILGFFAGFMGSVSSDLRFVIDDISAGDDSRAVGVTWHLDWKGRPFPFSRGCSFYRLQLDEKQQQLQIVYGRDCVEPAVKPGESALLIIRAVTWIFERFPRLANMLETCAHIFLSCRYTQQVCATVRGRLGLSSTTPSADLSSWWRSARKSISKQDRKTFDAGDLGDLKERNARIFDNKAIPAAHLCAAMEDEWTSWGAAGLLCPLQAGSNLMAREQH</sequence>
<dbReference type="PANTHER" id="PTHR33698">
    <property type="entry name" value="NUCLEAR TRANSPORT FACTOR 2 (NTF2)-LIKE PROTEIN"/>
    <property type="match status" value="1"/>
</dbReference>
<dbReference type="STRING" id="4536.A0A0E0IH38"/>
<dbReference type="AlphaFoldDB" id="A0A0E0IH38"/>
<dbReference type="Gramene" id="ONIVA09G03090.1">
    <property type="protein sequence ID" value="ONIVA09G03090.1"/>
    <property type="gene ID" value="ONIVA09G03090"/>
</dbReference>
<dbReference type="Proteomes" id="UP000006591">
    <property type="component" value="Chromosome 9"/>
</dbReference>
<accession>A0A0E0IH38</accession>
<dbReference type="SUPFAM" id="SSF54427">
    <property type="entry name" value="NTF2-like"/>
    <property type="match status" value="1"/>
</dbReference>
<dbReference type="eggNOG" id="ENOG502RXGM">
    <property type="taxonomic scope" value="Eukaryota"/>
</dbReference>
<dbReference type="PANTHER" id="PTHR33698:SF3">
    <property type="entry name" value="OS09G0266000 PROTEIN"/>
    <property type="match status" value="1"/>
</dbReference>
<evidence type="ECO:0000256" key="1">
    <source>
        <dbReference type="SAM" id="MobiDB-lite"/>
    </source>
</evidence>
<evidence type="ECO:0000313" key="3">
    <source>
        <dbReference type="EnsemblPlants" id="ONIVA09G03090.1"/>
    </source>
</evidence>
<organism evidence="3">
    <name type="scientific">Oryza nivara</name>
    <name type="common">Indian wild rice</name>
    <name type="synonym">Oryza sativa f. spontanea</name>
    <dbReference type="NCBI Taxonomy" id="4536"/>
    <lineage>
        <taxon>Eukaryota</taxon>
        <taxon>Viridiplantae</taxon>
        <taxon>Streptophyta</taxon>
        <taxon>Embryophyta</taxon>
        <taxon>Tracheophyta</taxon>
        <taxon>Spermatophyta</taxon>
        <taxon>Magnoliopsida</taxon>
        <taxon>Liliopsida</taxon>
        <taxon>Poales</taxon>
        <taxon>Poaceae</taxon>
        <taxon>BOP clade</taxon>
        <taxon>Oryzoideae</taxon>
        <taxon>Oryzeae</taxon>
        <taxon>Oryzinae</taxon>
        <taxon>Oryza</taxon>
    </lineage>
</organism>
<dbReference type="EnsemblPlants" id="ONIVA09G03090.1">
    <property type="protein sequence ID" value="ONIVA09G03090.1"/>
    <property type="gene ID" value="ONIVA09G03090"/>
</dbReference>
<keyword evidence="4" id="KW-1185">Reference proteome</keyword>
<dbReference type="HOGENOM" id="CLU_837800_0_0_1"/>
<proteinExistence type="predicted"/>
<protein>
    <recommendedName>
        <fullName evidence="2">SnoaL-like domain-containing protein</fullName>
    </recommendedName>
</protein>